<evidence type="ECO:0000256" key="1">
    <source>
        <dbReference type="SAM" id="MobiDB-lite"/>
    </source>
</evidence>
<dbReference type="AlphaFoldDB" id="A0A8J3CH03"/>
<protein>
    <submittedName>
        <fullName evidence="2">Uncharacterized protein</fullName>
    </submittedName>
</protein>
<accession>A0A8J3CH03</accession>
<sequence length="56" mass="5983">MKRALDKRYSSAKLTGKMVRLSKNRANDFRAQGANVGSDANNATSPSLAPQSAWSG</sequence>
<name>A0A8J3CH03_9BURK</name>
<feature type="compositionally biased region" description="Polar residues" evidence="1">
    <location>
        <begin position="38"/>
        <end position="56"/>
    </location>
</feature>
<evidence type="ECO:0000313" key="2">
    <source>
        <dbReference type="EMBL" id="GHA70308.1"/>
    </source>
</evidence>
<reference evidence="2" key="1">
    <citation type="journal article" date="2014" name="Int. J. Syst. Evol. Microbiol.">
        <title>Complete genome sequence of Corynebacterium casei LMG S-19264T (=DSM 44701T), isolated from a smear-ripened cheese.</title>
        <authorList>
            <consortium name="US DOE Joint Genome Institute (JGI-PGF)"/>
            <person name="Walter F."/>
            <person name="Albersmeier A."/>
            <person name="Kalinowski J."/>
            <person name="Ruckert C."/>
        </authorList>
    </citation>
    <scope>NUCLEOTIDE SEQUENCE</scope>
    <source>
        <strain evidence="2">KCTC 32501</strain>
    </source>
</reference>
<evidence type="ECO:0000313" key="3">
    <source>
        <dbReference type="Proteomes" id="UP000614287"/>
    </source>
</evidence>
<organism evidence="2 3">
    <name type="scientific">Formosimonas limnophila</name>
    <dbReference type="NCBI Taxonomy" id="1384487"/>
    <lineage>
        <taxon>Bacteria</taxon>
        <taxon>Pseudomonadati</taxon>
        <taxon>Pseudomonadota</taxon>
        <taxon>Betaproteobacteria</taxon>
        <taxon>Burkholderiales</taxon>
        <taxon>Burkholderiaceae</taxon>
        <taxon>Formosimonas</taxon>
    </lineage>
</organism>
<keyword evidence="3" id="KW-1185">Reference proteome</keyword>
<dbReference type="EMBL" id="BMZG01000004">
    <property type="protein sequence ID" value="GHA70308.1"/>
    <property type="molecule type" value="Genomic_DNA"/>
</dbReference>
<reference evidence="2" key="2">
    <citation type="submission" date="2020-09" db="EMBL/GenBank/DDBJ databases">
        <authorList>
            <person name="Sun Q."/>
            <person name="Kim S."/>
        </authorList>
    </citation>
    <scope>NUCLEOTIDE SEQUENCE</scope>
    <source>
        <strain evidence="2">KCTC 32501</strain>
    </source>
</reference>
<feature type="region of interest" description="Disordered" evidence="1">
    <location>
        <begin position="25"/>
        <end position="56"/>
    </location>
</feature>
<gene>
    <name evidence="2" type="ORF">GCM10009007_08770</name>
</gene>
<dbReference type="Proteomes" id="UP000614287">
    <property type="component" value="Unassembled WGS sequence"/>
</dbReference>
<proteinExistence type="predicted"/>
<comment type="caution">
    <text evidence="2">The sequence shown here is derived from an EMBL/GenBank/DDBJ whole genome shotgun (WGS) entry which is preliminary data.</text>
</comment>